<name>A0A8K0TVF9_9PEZI</name>
<comment type="cofactor">
    <cofactor evidence="3">
        <name>FAD</name>
        <dbReference type="ChEBI" id="CHEBI:57692"/>
    </cofactor>
</comment>
<keyword evidence="4" id="KW-0285">Flavoprotein</keyword>
<dbReference type="Gene3D" id="3.50.50.60">
    <property type="entry name" value="FAD/NAD(P)-binding domain"/>
    <property type="match status" value="1"/>
</dbReference>
<reference evidence="6" key="1">
    <citation type="journal article" date="2021" name="Nat. Commun.">
        <title>Genetic determinants of endophytism in the Arabidopsis root mycobiome.</title>
        <authorList>
            <person name="Mesny F."/>
            <person name="Miyauchi S."/>
            <person name="Thiergart T."/>
            <person name="Pickel B."/>
            <person name="Atanasova L."/>
            <person name="Karlsson M."/>
            <person name="Huettel B."/>
            <person name="Barry K.W."/>
            <person name="Haridas S."/>
            <person name="Chen C."/>
            <person name="Bauer D."/>
            <person name="Andreopoulos W."/>
            <person name="Pangilinan J."/>
            <person name="LaButti K."/>
            <person name="Riley R."/>
            <person name="Lipzen A."/>
            <person name="Clum A."/>
            <person name="Drula E."/>
            <person name="Henrissat B."/>
            <person name="Kohler A."/>
            <person name="Grigoriev I.V."/>
            <person name="Martin F.M."/>
            <person name="Hacquard S."/>
        </authorList>
    </citation>
    <scope>NUCLEOTIDE SEQUENCE</scope>
    <source>
        <strain evidence="6">MPI-CAGE-AT-0016</strain>
    </source>
</reference>
<accession>A0A8K0TVF9</accession>
<gene>
    <name evidence="6" type="ORF">B0T11DRAFT_347691</name>
</gene>
<evidence type="ECO:0000259" key="5">
    <source>
        <dbReference type="PROSITE" id="PS00623"/>
    </source>
</evidence>
<dbReference type="Pfam" id="PF00732">
    <property type="entry name" value="GMC_oxred_N"/>
    <property type="match status" value="1"/>
</dbReference>
<feature type="domain" description="Glucose-methanol-choline oxidoreductase N-terminal" evidence="5">
    <location>
        <begin position="82"/>
        <end position="105"/>
    </location>
</feature>
<dbReference type="GO" id="GO:0050660">
    <property type="term" value="F:flavin adenine dinucleotide binding"/>
    <property type="evidence" value="ECO:0007669"/>
    <property type="project" value="InterPro"/>
</dbReference>
<organism evidence="6 7">
    <name type="scientific">Plectosphaerella cucumerina</name>
    <dbReference type="NCBI Taxonomy" id="40658"/>
    <lineage>
        <taxon>Eukaryota</taxon>
        <taxon>Fungi</taxon>
        <taxon>Dikarya</taxon>
        <taxon>Ascomycota</taxon>
        <taxon>Pezizomycotina</taxon>
        <taxon>Sordariomycetes</taxon>
        <taxon>Hypocreomycetidae</taxon>
        <taxon>Glomerellales</taxon>
        <taxon>Plectosphaerellaceae</taxon>
        <taxon>Plectosphaerella</taxon>
    </lineage>
</organism>
<dbReference type="PIRSF" id="PIRSF000137">
    <property type="entry name" value="Alcohol_oxidase"/>
    <property type="match status" value="1"/>
</dbReference>
<evidence type="ECO:0000256" key="4">
    <source>
        <dbReference type="RuleBase" id="RU003968"/>
    </source>
</evidence>
<evidence type="ECO:0000256" key="2">
    <source>
        <dbReference type="PIRSR" id="PIRSR000137-1"/>
    </source>
</evidence>
<dbReference type="AlphaFoldDB" id="A0A8K0TVF9"/>
<dbReference type="PROSITE" id="PS00623">
    <property type="entry name" value="GMC_OXRED_1"/>
    <property type="match status" value="1"/>
</dbReference>
<dbReference type="InterPro" id="IPR036188">
    <property type="entry name" value="FAD/NAD-bd_sf"/>
</dbReference>
<dbReference type="Pfam" id="PF05199">
    <property type="entry name" value="GMC_oxred_C"/>
    <property type="match status" value="1"/>
</dbReference>
<keyword evidence="7" id="KW-1185">Reference proteome</keyword>
<dbReference type="SUPFAM" id="SSF51905">
    <property type="entry name" value="FAD/NAD(P)-binding domain"/>
    <property type="match status" value="1"/>
</dbReference>
<keyword evidence="3 4" id="KW-0274">FAD</keyword>
<evidence type="ECO:0000256" key="3">
    <source>
        <dbReference type="PIRSR" id="PIRSR000137-2"/>
    </source>
</evidence>
<dbReference type="PANTHER" id="PTHR11552">
    <property type="entry name" value="GLUCOSE-METHANOL-CHOLINE GMC OXIDOREDUCTASE"/>
    <property type="match status" value="1"/>
</dbReference>
<dbReference type="EMBL" id="JAGPXD010000001">
    <property type="protein sequence ID" value="KAH7377211.1"/>
    <property type="molecule type" value="Genomic_DNA"/>
</dbReference>
<dbReference type="Gene3D" id="3.30.560.10">
    <property type="entry name" value="Glucose Oxidase, domain 3"/>
    <property type="match status" value="1"/>
</dbReference>
<comment type="caution">
    <text evidence="6">The sequence shown here is derived from an EMBL/GenBank/DDBJ whole genome shotgun (WGS) entry which is preliminary data.</text>
</comment>
<dbReference type="GO" id="GO:0016614">
    <property type="term" value="F:oxidoreductase activity, acting on CH-OH group of donors"/>
    <property type="evidence" value="ECO:0007669"/>
    <property type="project" value="InterPro"/>
</dbReference>
<proteinExistence type="inferred from homology"/>
<dbReference type="Proteomes" id="UP000813385">
    <property type="component" value="Unassembled WGS sequence"/>
</dbReference>
<dbReference type="InterPro" id="IPR000172">
    <property type="entry name" value="GMC_OxRdtase_N"/>
</dbReference>
<feature type="binding site" evidence="3">
    <location>
        <position position="204"/>
    </location>
    <ligand>
        <name>FAD</name>
        <dbReference type="ChEBI" id="CHEBI:57692"/>
    </ligand>
</feature>
<protein>
    <recommendedName>
        <fullName evidence="5">Glucose-methanol-choline oxidoreductase N-terminal domain-containing protein</fullName>
    </recommendedName>
</protein>
<feature type="binding site" evidence="3">
    <location>
        <begin position="513"/>
        <end position="514"/>
    </location>
    <ligand>
        <name>FAD</name>
        <dbReference type="ChEBI" id="CHEBI:57692"/>
    </ligand>
</feature>
<sequence>MTDADFIVVGAGPAGCSVASALARSRAQPRILLLEAGGPNNDIDARNCRDRYTRFTNQGQAVLYSSEPVSSLYHRRIRLSQGRGLGGSSAINFTIWHPGAEDDMDFMSEVTGDPAWSWKSAVDRFKKLERFLTPSHPDQVESEVLATMKRWSSYGCRINQEAGDGSHIGLTIPPSTSYRGVRSTAADLLFPTPFNLHIVTNAPVHRVLFQGRTAHGVKLIDGRVFTAAREVVLCAGALGTPKILLLSGIRPARELHDLSIPVVHDNEFVGQGYRDHALVALRVADDAATNRAAFFGDPVRQDIAHRDWQLYRAGEYTHIGSSVALGFFKSDAVLSSPEFRGLPRAEQERLLRPTIPTYEVAMNTIPASFYDGSAASSKTQPIHIFIMNSQATGKLQVLSADPEVPLSIRLSILEHPFDKRVAVEATKEVLQRLGWGPSRSGLTKLPASDSDSDILDFWARYCLSSCHGTGTTKMGPSQQSHQSCVDYELRVHGVRNLRVGDLGVLPFLPSTHPQTWAYQVGMILAEKLIREHDLDEVESPYLFTFGNLVSGGAAVAADRKLIGPKWNKRRKVIVKVARRVGPVNRHIRKSDQNLGQPNMESGLC</sequence>
<dbReference type="InterPro" id="IPR012132">
    <property type="entry name" value="GMC_OxRdtase"/>
</dbReference>
<dbReference type="PANTHER" id="PTHR11552:SF134">
    <property type="entry name" value="GLUCOSE-METHANOL-CHOLINE OXIDOREDUCTASE N-TERMINAL DOMAIN-CONTAINING PROTEIN"/>
    <property type="match status" value="1"/>
</dbReference>
<feature type="active site" description="Proton acceptor" evidence="2">
    <location>
        <position position="512"/>
    </location>
</feature>
<dbReference type="SUPFAM" id="SSF54373">
    <property type="entry name" value="FAD-linked reductases, C-terminal domain"/>
    <property type="match status" value="1"/>
</dbReference>
<evidence type="ECO:0000313" key="6">
    <source>
        <dbReference type="EMBL" id="KAH7377211.1"/>
    </source>
</evidence>
<feature type="active site" description="Proton donor" evidence="2">
    <location>
        <position position="467"/>
    </location>
</feature>
<dbReference type="OrthoDB" id="269227at2759"/>
<evidence type="ECO:0000256" key="1">
    <source>
        <dbReference type="ARBA" id="ARBA00010790"/>
    </source>
</evidence>
<evidence type="ECO:0000313" key="7">
    <source>
        <dbReference type="Proteomes" id="UP000813385"/>
    </source>
</evidence>
<comment type="similarity">
    <text evidence="1 4">Belongs to the GMC oxidoreductase family.</text>
</comment>
<dbReference type="InterPro" id="IPR007867">
    <property type="entry name" value="GMC_OxRtase_C"/>
</dbReference>